<proteinExistence type="predicted"/>
<keyword evidence="4" id="KW-1185">Reference proteome</keyword>
<evidence type="ECO:0000313" key="3">
    <source>
        <dbReference type="EMBL" id="PPQ80933.1"/>
    </source>
</evidence>
<feature type="compositionally biased region" description="Basic and acidic residues" evidence="2">
    <location>
        <begin position="380"/>
        <end position="394"/>
    </location>
</feature>
<feature type="compositionally biased region" description="Basic residues" evidence="2">
    <location>
        <begin position="874"/>
        <end position="884"/>
    </location>
</feature>
<evidence type="ECO:0000256" key="2">
    <source>
        <dbReference type="SAM" id="MobiDB-lite"/>
    </source>
</evidence>
<evidence type="ECO:0000256" key="1">
    <source>
        <dbReference type="SAM" id="Coils"/>
    </source>
</evidence>
<sequence length="1190" mass="131198">MTSIAILAEAHEQALTELNNHKTKAHKRVPNYRADKIRLEAKCADAKKALDDAMLRAEQIHEEAKATRTKKAATGMQIDATSSSRQVPDRRGQLTPASVGHFPSAANHRVLSNSPGLLPQTMVQPKETSAAAAPTAEVRSATRQGMGIFPGHTNIPAIRGSARLMQSDDSESPRVTRAPYGSNASPEERSQEAAGYTVAALTGVLQQQSDGDQYGRIQSPAPASSKTTSAPATASPFPFEGRALPSTIAPAALHFPGQSAAVMESSAHVLGDAFIAQGTSVDSNDDYTHPSSQPRGFRRNDEKSVGSSTPNSVLSLESTHQSMTGSYEPRQRNLIRETAATPEDGAPGSMDSERLVADRSSMTYEVIRPPYNRDMLQGEQEARTSVEHSREMSDTHIGGVNEHRSMTTGGRAGSDSVPKDDRKLGRQDQSKVLETMSETPSDTEHSYALSAGGQSFVYPSPFRSLSPAFNQLPMASGPYAGNVRTDVVPIQTDQYLHLPLSSPADGRPEQYLSQQPDGGILAGMSYSADRETISNFSNVPSDSGEEGMSVAQRSPASLPAPNWQSPKASSFPGALQSFGLDTPNGFAESGALQGQRQGHSSNVNDFSGDIVGFDWHSQTLASTAFSQEDFASVDDREDHFEPFEYSSPAPASVFQNYSPQTPIRRVSSANRSADITDSILNGQRLEEARQTTNRLREKITSLHRTVQLEQASLLELEVSYNSRAVDFRSTLDKAFQIRKTIEVRELEIKSLSSDLEKAEDTLSKLDQRARDIARRDGLKAEDMKFVKIIENDPGLADDAFRELKVQRLRIQDELIEIENRLHQSSSVAGSQSRSTDCVANAMVLDAPLNVPAAAVTEDPKKRRGRTLSTEPLQKKRRLPPRRTMGHSIVAHGGDVNGHRDLEAREIVYQILAPDADIPTQGGRMTAGRYNRLIDKIRAKEHSQRRLRKPKAPSEQDILKDAWGRTLPEGESPIAGLTAEEYRELEAEGSAQIIDFLQTGDARRIDVTIRQLAREYQAFLPESSDQTRALAMVIHYTETDNHQCRYHRTNRGKKESDGTGKYRVEGVAYQADLASKKPRDHHMHCGCAIDDVLLEYYFWKRWKIRSRNPEVSDEEGMKDLIITPRHRAFIVQSFQLYTLLGIEDIYQWSSNPTKSYPLHVHLSILSVVRQAEALKKDGYDIDWLALTKSAI</sequence>
<gene>
    <name evidence="3" type="ORF">CVT26_014755</name>
</gene>
<dbReference type="Proteomes" id="UP000284706">
    <property type="component" value="Unassembled WGS sequence"/>
</dbReference>
<reference evidence="3 4" key="1">
    <citation type="journal article" date="2018" name="Evol. Lett.">
        <title>Horizontal gene cluster transfer increased hallucinogenic mushroom diversity.</title>
        <authorList>
            <person name="Reynolds H.T."/>
            <person name="Vijayakumar V."/>
            <person name="Gluck-Thaler E."/>
            <person name="Korotkin H.B."/>
            <person name="Matheny P.B."/>
            <person name="Slot J.C."/>
        </authorList>
    </citation>
    <scope>NUCLEOTIDE SEQUENCE [LARGE SCALE GENOMIC DNA]</scope>
    <source>
        <strain evidence="3 4">SRW20</strain>
    </source>
</reference>
<feature type="coiled-coil region" evidence="1">
    <location>
        <begin position="741"/>
        <end position="775"/>
    </location>
</feature>
<feature type="region of interest" description="Disordered" evidence="2">
    <location>
        <begin position="535"/>
        <end position="576"/>
    </location>
</feature>
<feature type="coiled-coil region" evidence="1">
    <location>
        <begin position="8"/>
        <end position="63"/>
    </location>
</feature>
<organism evidence="3 4">
    <name type="scientific">Gymnopilus dilepis</name>
    <dbReference type="NCBI Taxonomy" id="231916"/>
    <lineage>
        <taxon>Eukaryota</taxon>
        <taxon>Fungi</taxon>
        <taxon>Dikarya</taxon>
        <taxon>Basidiomycota</taxon>
        <taxon>Agaricomycotina</taxon>
        <taxon>Agaricomycetes</taxon>
        <taxon>Agaricomycetidae</taxon>
        <taxon>Agaricales</taxon>
        <taxon>Agaricineae</taxon>
        <taxon>Hymenogastraceae</taxon>
        <taxon>Gymnopilus</taxon>
    </lineage>
</organism>
<feature type="compositionally biased region" description="Polar residues" evidence="2">
    <location>
        <begin position="305"/>
        <end position="325"/>
    </location>
</feature>
<feature type="region of interest" description="Disordered" evidence="2">
    <location>
        <begin position="209"/>
        <end position="241"/>
    </location>
</feature>
<feature type="region of interest" description="Disordered" evidence="2">
    <location>
        <begin position="279"/>
        <end position="447"/>
    </location>
</feature>
<accession>A0A409WQZ0</accession>
<feature type="compositionally biased region" description="Low complexity" evidence="2">
    <location>
        <begin position="219"/>
        <end position="238"/>
    </location>
</feature>
<feature type="region of interest" description="Disordered" evidence="2">
    <location>
        <begin position="64"/>
        <end position="93"/>
    </location>
</feature>
<dbReference type="AlphaFoldDB" id="A0A409WQZ0"/>
<dbReference type="InParanoid" id="A0A409WQZ0"/>
<dbReference type="STRING" id="231916.A0A409WQZ0"/>
<keyword evidence="1" id="KW-0175">Coiled coil</keyword>
<protein>
    <submittedName>
        <fullName evidence="3">Uncharacterized protein</fullName>
    </submittedName>
</protein>
<dbReference type="EMBL" id="NHYE01004918">
    <property type="protein sequence ID" value="PPQ80933.1"/>
    <property type="molecule type" value="Genomic_DNA"/>
</dbReference>
<feature type="compositionally biased region" description="Basic and acidic residues" evidence="2">
    <location>
        <begin position="417"/>
        <end position="431"/>
    </location>
</feature>
<dbReference type="OrthoDB" id="3062477at2759"/>
<feature type="region of interest" description="Disordered" evidence="2">
    <location>
        <begin position="165"/>
        <end position="194"/>
    </location>
</feature>
<comment type="caution">
    <text evidence="3">The sequence shown here is derived from an EMBL/GenBank/DDBJ whole genome shotgun (WGS) entry which is preliminary data.</text>
</comment>
<name>A0A409WQZ0_9AGAR</name>
<feature type="region of interest" description="Disordered" evidence="2">
    <location>
        <begin position="854"/>
        <end position="895"/>
    </location>
</feature>
<evidence type="ECO:0000313" key="4">
    <source>
        <dbReference type="Proteomes" id="UP000284706"/>
    </source>
</evidence>